<dbReference type="InterPro" id="IPR017907">
    <property type="entry name" value="Znf_RING_CS"/>
</dbReference>
<evidence type="ECO:0000256" key="4">
    <source>
        <dbReference type="PROSITE-ProRule" id="PRU00175"/>
    </source>
</evidence>
<dbReference type="SUPFAM" id="SSF57850">
    <property type="entry name" value="RING/U-box"/>
    <property type="match status" value="1"/>
</dbReference>
<dbReference type="InterPro" id="IPR001841">
    <property type="entry name" value="Znf_RING"/>
</dbReference>
<dbReference type="InParanoid" id="A0A2I4CYC2"/>
<dbReference type="CDD" id="cd16533">
    <property type="entry name" value="RING-HC_RNF4"/>
    <property type="match status" value="1"/>
</dbReference>
<accession>A0A2I4CYC2</accession>
<evidence type="ECO:0000313" key="8">
    <source>
        <dbReference type="RefSeq" id="XP_013884993.1"/>
    </source>
</evidence>
<dbReference type="InterPro" id="IPR013083">
    <property type="entry name" value="Znf_RING/FYVE/PHD"/>
</dbReference>
<dbReference type="Proteomes" id="UP000192220">
    <property type="component" value="Unplaced"/>
</dbReference>
<evidence type="ECO:0000256" key="5">
    <source>
        <dbReference type="SAM" id="MobiDB-lite"/>
    </source>
</evidence>
<feature type="domain" description="RING-type" evidence="6">
    <location>
        <begin position="171"/>
        <end position="216"/>
    </location>
</feature>
<dbReference type="PROSITE" id="PS51257">
    <property type="entry name" value="PROKAR_LIPOPROTEIN"/>
    <property type="match status" value="1"/>
</dbReference>
<dbReference type="Pfam" id="PF13639">
    <property type="entry name" value="zf-RING_2"/>
    <property type="match status" value="1"/>
</dbReference>
<evidence type="ECO:0000256" key="1">
    <source>
        <dbReference type="ARBA" id="ARBA00022723"/>
    </source>
</evidence>
<dbReference type="FunCoup" id="A0A2I4CYC2">
    <property type="interactions" value="679"/>
</dbReference>
<organism evidence="7 8">
    <name type="scientific">Austrofundulus limnaeus</name>
    <name type="common">Annual killifish</name>
    <dbReference type="NCBI Taxonomy" id="52670"/>
    <lineage>
        <taxon>Eukaryota</taxon>
        <taxon>Metazoa</taxon>
        <taxon>Chordata</taxon>
        <taxon>Craniata</taxon>
        <taxon>Vertebrata</taxon>
        <taxon>Euteleostomi</taxon>
        <taxon>Actinopterygii</taxon>
        <taxon>Neopterygii</taxon>
        <taxon>Teleostei</taxon>
        <taxon>Neoteleostei</taxon>
        <taxon>Acanthomorphata</taxon>
        <taxon>Ovalentaria</taxon>
        <taxon>Atherinomorphae</taxon>
        <taxon>Cyprinodontiformes</taxon>
        <taxon>Rivulidae</taxon>
        <taxon>Austrofundulus</taxon>
    </lineage>
</organism>
<evidence type="ECO:0000259" key="6">
    <source>
        <dbReference type="PROSITE" id="PS50089"/>
    </source>
</evidence>
<dbReference type="GeneID" id="106533287"/>
<dbReference type="GO" id="GO:0008270">
    <property type="term" value="F:zinc ion binding"/>
    <property type="evidence" value="ECO:0007669"/>
    <property type="project" value="UniProtKB-KW"/>
</dbReference>
<dbReference type="STRING" id="52670.A0A2I4CYC2"/>
<dbReference type="CTD" id="6047"/>
<feature type="region of interest" description="Disordered" evidence="5">
    <location>
        <begin position="38"/>
        <end position="88"/>
    </location>
</feature>
<reference evidence="8" key="1">
    <citation type="submission" date="2025-08" db="UniProtKB">
        <authorList>
            <consortium name="RefSeq"/>
        </authorList>
    </citation>
    <scope>IDENTIFICATION</scope>
    <source>
        <strain evidence="8">Quisiro</strain>
        <tissue evidence="8">Liver</tissue>
    </source>
</reference>
<dbReference type="InterPro" id="IPR047134">
    <property type="entry name" value="RNF4"/>
</dbReference>
<evidence type="ECO:0000256" key="2">
    <source>
        <dbReference type="ARBA" id="ARBA00022771"/>
    </source>
</evidence>
<evidence type="ECO:0000256" key="3">
    <source>
        <dbReference type="ARBA" id="ARBA00022833"/>
    </source>
</evidence>
<evidence type="ECO:0000313" key="7">
    <source>
        <dbReference type="Proteomes" id="UP000192220"/>
    </source>
</evidence>
<feature type="compositionally biased region" description="Polar residues" evidence="5">
    <location>
        <begin position="50"/>
        <end position="70"/>
    </location>
</feature>
<gene>
    <name evidence="8" type="primary">rnf4</name>
</gene>
<dbReference type="OrthoDB" id="6105938at2759"/>
<dbReference type="InterPro" id="IPR043295">
    <property type="entry name" value="RING-HC_RNF4"/>
</dbReference>
<keyword evidence="2 4" id="KW-0863">Zinc-finger</keyword>
<keyword evidence="1" id="KW-0479">Metal-binding</keyword>
<dbReference type="AlphaFoldDB" id="A0A2I4CYC2"/>
<name>A0A2I4CYC2_AUSLI</name>
<dbReference type="KEGG" id="alim:106533287"/>
<dbReference type="GO" id="GO:0045944">
    <property type="term" value="P:positive regulation of transcription by RNA polymerase II"/>
    <property type="evidence" value="ECO:0007669"/>
    <property type="project" value="TreeGrafter"/>
</dbReference>
<keyword evidence="3" id="KW-0862">Zinc</keyword>
<protein>
    <submittedName>
        <fullName evidence="8">E3 ubiquitin-protein ligase RNF4 isoform X1</fullName>
    </submittedName>
</protein>
<dbReference type="Gene3D" id="3.30.40.10">
    <property type="entry name" value="Zinc/RING finger domain, C3HC4 (zinc finger)"/>
    <property type="match status" value="1"/>
</dbReference>
<keyword evidence="7" id="KW-1185">Reference proteome</keyword>
<dbReference type="PROSITE" id="PS50089">
    <property type="entry name" value="ZF_RING_2"/>
    <property type="match status" value="1"/>
</dbReference>
<dbReference type="SMART" id="SM00184">
    <property type="entry name" value="RING"/>
    <property type="match status" value="1"/>
</dbReference>
<dbReference type="PANTHER" id="PTHR23041:SF78">
    <property type="entry name" value="E3 UBIQUITIN-PROTEIN LIGASE RNF4"/>
    <property type="match status" value="1"/>
</dbReference>
<sequence length="229" mass="24465">MRSCAAILERPSCSNEENFGVFGILVLLGSCGEMSSSAQRRRRSAGSPLVSRTGTKMSRATNAKRTTCRTANGADPAPPTEPIDVVDGADGGVEEEVVDLTCEGSEAAVVDLTTGNDSVLLVDEGPQDRRVQPGESYVLSSDDDEDTPPVLHTATVSSTRTSRVTPGLISCPICLDLYSEIIESGRLVVSTKCGHVFCSQCLRDSLTSSQTCPTCRKKLTRSMYHPLYI</sequence>
<dbReference type="PROSITE" id="PS00518">
    <property type="entry name" value="ZF_RING_1"/>
    <property type="match status" value="1"/>
</dbReference>
<proteinExistence type="predicted"/>
<dbReference type="PANTHER" id="PTHR23041">
    <property type="entry name" value="RING FINGER DOMAIN-CONTAINING"/>
    <property type="match status" value="1"/>
</dbReference>
<dbReference type="RefSeq" id="XP_013884993.1">
    <property type="nucleotide sequence ID" value="XM_014029539.1"/>
</dbReference>